<sequence length="101" mass="11590">MDTVIFITSMGLLNSVTVKGLEISHTSFPFMLKPMTSVFQADVSYGILKLNSLIHSAFSDNPLGVNLHHVYMQYVFYILSILYLFPDLRIFIKLDQNMVHF</sequence>
<gene>
    <name evidence="2" type="ORF">CHS0354_014317</name>
</gene>
<feature type="transmembrane region" description="Helical" evidence="1">
    <location>
        <begin position="71"/>
        <end position="92"/>
    </location>
</feature>
<keyword evidence="1" id="KW-0472">Membrane</keyword>
<reference evidence="2" key="3">
    <citation type="submission" date="2023-05" db="EMBL/GenBank/DDBJ databases">
        <authorList>
            <person name="Smith C.H."/>
        </authorList>
    </citation>
    <scope>NUCLEOTIDE SEQUENCE</scope>
    <source>
        <strain evidence="2">CHS0354</strain>
        <tissue evidence="2">Mantle</tissue>
    </source>
</reference>
<reference evidence="2" key="2">
    <citation type="journal article" date="2021" name="Genome Biol. Evol.">
        <title>Developing a high-quality reference genome for a parasitic bivalve with doubly uniparental inheritance (Bivalvia: Unionida).</title>
        <authorList>
            <person name="Smith C.H."/>
        </authorList>
    </citation>
    <scope>NUCLEOTIDE SEQUENCE</scope>
    <source>
        <strain evidence="2">CHS0354</strain>
        <tissue evidence="2">Mantle</tissue>
    </source>
</reference>
<evidence type="ECO:0000313" key="3">
    <source>
        <dbReference type="Proteomes" id="UP001195483"/>
    </source>
</evidence>
<dbReference type="AlphaFoldDB" id="A0AAE0SL84"/>
<reference evidence="2" key="1">
    <citation type="journal article" date="2021" name="Genome Biol. Evol.">
        <title>A High-Quality Reference Genome for a Parasitic Bivalve with Doubly Uniparental Inheritance (Bivalvia: Unionida).</title>
        <authorList>
            <person name="Smith C.H."/>
        </authorList>
    </citation>
    <scope>NUCLEOTIDE SEQUENCE</scope>
    <source>
        <strain evidence="2">CHS0354</strain>
    </source>
</reference>
<keyword evidence="1" id="KW-1133">Transmembrane helix</keyword>
<accession>A0AAE0SL84</accession>
<proteinExistence type="predicted"/>
<keyword evidence="3" id="KW-1185">Reference proteome</keyword>
<comment type="caution">
    <text evidence="2">The sequence shown here is derived from an EMBL/GenBank/DDBJ whole genome shotgun (WGS) entry which is preliminary data.</text>
</comment>
<name>A0AAE0SL84_9BIVA</name>
<evidence type="ECO:0000256" key="1">
    <source>
        <dbReference type="SAM" id="Phobius"/>
    </source>
</evidence>
<dbReference type="Proteomes" id="UP001195483">
    <property type="component" value="Unassembled WGS sequence"/>
</dbReference>
<protein>
    <submittedName>
        <fullName evidence="2">Uncharacterized protein</fullName>
    </submittedName>
</protein>
<dbReference type="EMBL" id="JAEAOA010000884">
    <property type="protein sequence ID" value="KAK3593778.1"/>
    <property type="molecule type" value="Genomic_DNA"/>
</dbReference>
<evidence type="ECO:0000313" key="2">
    <source>
        <dbReference type="EMBL" id="KAK3593778.1"/>
    </source>
</evidence>
<organism evidence="2 3">
    <name type="scientific">Potamilus streckersoni</name>
    <dbReference type="NCBI Taxonomy" id="2493646"/>
    <lineage>
        <taxon>Eukaryota</taxon>
        <taxon>Metazoa</taxon>
        <taxon>Spiralia</taxon>
        <taxon>Lophotrochozoa</taxon>
        <taxon>Mollusca</taxon>
        <taxon>Bivalvia</taxon>
        <taxon>Autobranchia</taxon>
        <taxon>Heteroconchia</taxon>
        <taxon>Palaeoheterodonta</taxon>
        <taxon>Unionida</taxon>
        <taxon>Unionoidea</taxon>
        <taxon>Unionidae</taxon>
        <taxon>Ambleminae</taxon>
        <taxon>Lampsilini</taxon>
        <taxon>Potamilus</taxon>
    </lineage>
</organism>
<keyword evidence="1" id="KW-0812">Transmembrane</keyword>